<dbReference type="CDD" id="cd02972">
    <property type="entry name" value="DsbA_family"/>
    <property type="match status" value="1"/>
</dbReference>
<dbReference type="CDD" id="cd12921">
    <property type="entry name" value="VKOR_4"/>
    <property type="match status" value="1"/>
</dbReference>
<name>M7YAQ6_9BACT</name>
<feature type="transmembrane region" description="Helical" evidence="10">
    <location>
        <begin position="276"/>
        <end position="296"/>
    </location>
</feature>
<evidence type="ECO:0000256" key="1">
    <source>
        <dbReference type="ARBA" id="ARBA00004141"/>
    </source>
</evidence>
<evidence type="ECO:0000256" key="8">
    <source>
        <dbReference type="ARBA" id="ARBA00023157"/>
    </source>
</evidence>
<evidence type="ECO:0000256" key="4">
    <source>
        <dbReference type="ARBA" id="ARBA00022719"/>
    </source>
</evidence>
<dbReference type="Proteomes" id="UP000010953">
    <property type="component" value="Unassembled WGS sequence"/>
</dbReference>
<keyword evidence="7 10" id="KW-0472">Membrane</keyword>
<reference evidence="13" key="1">
    <citation type="submission" date="2013-01" db="EMBL/GenBank/DDBJ databases">
        <title>Genome assembly of Mariniradius saccharolyticus AK6.</title>
        <authorList>
            <person name="Vaidya B."/>
            <person name="Khatri I."/>
            <person name="Tanuku N.R.S."/>
            <person name="Subramanian S."/>
            <person name="Pinnaka A."/>
        </authorList>
    </citation>
    <scope>NUCLEOTIDE SEQUENCE [LARGE SCALE GENOMIC DNA]</scope>
    <source>
        <strain evidence="13">AK6</strain>
    </source>
</reference>
<feature type="domain" description="Vitamin K epoxide reductase" evidence="12">
    <location>
        <begin position="137"/>
        <end position="258"/>
    </location>
</feature>
<evidence type="ECO:0000259" key="11">
    <source>
        <dbReference type="Pfam" id="PF03412"/>
    </source>
</evidence>
<dbReference type="Gene3D" id="3.90.70.10">
    <property type="entry name" value="Cysteine proteinases"/>
    <property type="match status" value="1"/>
</dbReference>
<dbReference type="STRING" id="1239962.C943_04079"/>
<dbReference type="InParanoid" id="M7YAQ6"/>
<feature type="transmembrane region" description="Helical" evidence="10">
    <location>
        <begin position="191"/>
        <end position="210"/>
    </location>
</feature>
<dbReference type="InterPro" id="IPR036249">
    <property type="entry name" value="Thioredoxin-like_sf"/>
</dbReference>
<dbReference type="GO" id="GO:0005524">
    <property type="term" value="F:ATP binding"/>
    <property type="evidence" value="ECO:0007669"/>
    <property type="project" value="InterPro"/>
</dbReference>
<dbReference type="GO" id="GO:0006508">
    <property type="term" value="P:proteolysis"/>
    <property type="evidence" value="ECO:0007669"/>
    <property type="project" value="InterPro"/>
</dbReference>
<dbReference type="SUPFAM" id="SSF52833">
    <property type="entry name" value="Thioredoxin-like"/>
    <property type="match status" value="1"/>
</dbReference>
<sequence length="484" mass="53719">MAIADTLAKYRVETVAVRIGEDRLSQIPLPCIVQLTENGVPYFGALEAVADDRMTHSDLNGRIQHTPKKDFFAKWTGITLLLESSPESAEPGYKARKTEKNIFLILGILLVLLATALVLDAAFRYDWSSPLRLGALLIAILKLMGLTVSAVLLWAEVNKGNTAIKEFCGGGKNLDCDTVTNAFSLGGVLSLANLSFAYFLAGLILTFLSTSSGMHLLHYLAFCTLLIVPTSLYFQGIRLKSWCKLCLLVLLVLTLELIVFRIFFPLTDLPALSEISLFGLIFLGSILAWLGLKPYLLTAQELPKAKSKLARILSNQEIFDSLLSGSRTIKNSPEGLGIFLQGKQAQYHILKVCNPYCGPCAKTHPILEQLFDTGKIDLQIIFLSGGNEETRLDTVRHLMALAAQGDMTQTRQALDTWYGQEQKDYAAFAARYPLNGELKQQEQKIQSMRSWCELENISYTPTLFVNGYELPKAYTVDDLKYLLV</sequence>
<dbReference type="GO" id="GO:0008233">
    <property type="term" value="F:peptidase activity"/>
    <property type="evidence" value="ECO:0007669"/>
    <property type="project" value="InterPro"/>
</dbReference>
<proteinExistence type="inferred from homology"/>
<feature type="transmembrane region" description="Helical" evidence="10">
    <location>
        <begin position="135"/>
        <end position="155"/>
    </location>
</feature>
<feature type="transmembrane region" description="Helical" evidence="10">
    <location>
        <begin position="216"/>
        <end position="234"/>
    </location>
</feature>
<dbReference type="Pfam" id="PF07884">
    <property type="entry name" value="VKOR"/>
    <property type="match status" value="1"/>
</dbReference>
<keyword evidence="9" id="KW-0676">Redox-active center</keyword>
<evidence type="ECO:0000256" key="5">
    <source>
        <dbReference type="ARBA" id="ARBA00022989"/>
    </source>
</evidence>
<keyword evidence="3 10" id="KW-0812">Transmembrane</keyword>
<keyword evidence="8" id="KW-1015">Disulfide bond</keyword>
<evidence type="ECO:0000256" key="9">
    <source>
        <dbReference type="ARBA" id="ARBA00023284"/>
    </source>
</evidence>
<feature type="domain" description="Peptidase C39" evidence="11">
    <location>
        <begin position="4"/>
        <end position="86"/>
    </location>
</feature>
<keyword evidence="6" id="KW-0560">Oxidoreductase</keyword>
<dbReference type="AlphaFoldDB" id="M7YAQ6"/>
<dbReference type="Gene3D" id="1.20.1440.130">
    <property type="entry name" value="VKOR domain"/>
    <property type="match status" value="1"/>
</dbReference>
<accession>M7YAQ6</accession>
<dbReference type="GO" id="GO:0048038">
    <property type="term" value="F:quinone binding"/>
    <property type="evidence" value="ECO:0007669"/>
    <property type="project" value="UniProtKB-KW"/>
</dbReference>
<dbReference type="Pfam" id="PF03412">
    <property type="entry name" value="Peptidase_C39"/>
    <property type="match status" value="1"/>
</dbReference>
<dbReference type="InterPro" id="IPR012932">
    <property type="entry name" value="VKOR"/>
</dbReference>
<dbReference type="GO" id="GO:0016020">
    <property type="term" value="C:membrane"/>
    <property type="evidence" value="ECO:0007669"/>
    <property type="project" value="UniProtKB-SubCell"/>
</dbReference>
<dbReference type="InterPro" id="IPR038354">
    <property type="entry name" value="VKOR_sf"/>
</dbReference>
<dbReference type="Gene3D" id="3.40.30.10">
    <property type="entry name" value="Glutaredoxin"/>
    <property type="match status" value="1"/>
</dbReference>
<keyword evidence="5 10" id="KW-1133">Transmembrane helix</keyword>
<evidence type="ECO:0000259" key="12">
    <source>
        <dbReference type="Pfam" id="PF07884"/>
    </source>
</evidence>
<evidence type="ECO:0000313" key="13">
    <source>
        <dbReference type="EMBL" id="EMS34261.1"/>
    </source>
</evidence>
<feature type="transmembrane region" description="Helical" evidence="10">
    <location>
        <begin position="246"/>
        <end position="264"/>
    </location>
</feature>
<dbReference type="GO" id="GO:0016491">
    <property type="term" value="F:oxidoreductase activity"/>
    <property type="evidence" value="ECO:0007669"/>
    <property type="project" value="UniProtKB-KW"/>
</dbReference>
<comment type="subcellular location">
    <subcellularLocation>
        <location evidence="1">Membrane</location>
        <topology evidence="1">Multi-pass membrane protein</topology>
    </subcellularLocation>
</comment>
<evidence type="ECO:0000256" key="2">
    <source>
        <dbReference type="ARBA" id="ARBA00006214"/>
    </source>
</evidence>
<gene>
    <name evidence="13" type="ORF">C943_04079</name>
</gene>
<feature type="transmembrane region" description="Helical" evidence="10">
    <location>
        <begin position="102"/>
        <end position="123"/>
    </location>
</feature>
<organism evidence="13 14">
    <name type="scientific">Mariniradius saccharolyticus AK6</name>
    <dbReference type="NCBI Taxonomy" id="1239962"/>
    <lineage>
        <taxon>Bacteria</taxon>
        <taxon>Pseudomonadati</taxon>
        <taxon>Bacteroidota</taxon>
        <taxon>Cytophagia</taxon>
        <taxon>Cytophagales</taxon>
        <taxon>Cyclobacteriaceae</taxon>
        <taxon>Mariniradius</taxon>
    </lineage>
</organism>
<evidence type="ECO:0000313" key="14">
    <source>
        <dbReference type="Proteomes" id="UP000010953"/>
    </source>
</evidence>
<evidence type="ECO:0000256" key="3">
    <source>
        <dbReference type="ARBA" id="ARBA00022692"/>
    </source>
</evidence>
<comment type="caution">
    <text evidence="13">The sequence shown here is derived from an EMBL/GenBank/DDBJ whole genome shotgun (WGS) entry which is preliminary data.</text>
</comment>
<comment type="similarity">
    <text evidence="2">Belongs to the VKOR family.</text>
</comment>
<keyword evidence="14" id="KW-1185">Reference proteome</keyword>
<evidence type="ECO:0000256" key="10">
    <source>
        <dbReference type="SAM" id="Phobius"/>
    </source>
</evidence>
<keyword evidence="4" id="KW-0874">Quinone</keyword>
<dbReference type="eggNOG" id="COG1651">
    <property type="taxonomic scope" value="Bacteria"/>
</dbReference>
<dbReference type="EMBL" id="AMZY02000007">
    <property type="protein sequence ID" value="EMS34261.1"/>
    <property type="molecule type" value="Genomic_DNA"/>
</dbReference>
<protein>
    <submittedName>
        <fullName evidence="13">Peptidase, C39 family</fullName>
    </submittedName>
</protein>
<evidence type="ECO:0000256" key="7">
    <source>
        <dbReference type="ARBA" id="ARBA00023136"/>
    </source>
</evidence>
<dbReference type="InterPro" id="IPR005074">
    <property type="entry name" value="Peptidase_C39"/>
</dbReference>
<evidence type="ECO:0000256" key="6">
    <source>
        <dbReference type="ARBA" id="ARBA00023002"/>
    </source>
</evidence>